<accession>A0ABY5IRZ1</accession>
<proteinExistence type="predicted"/>
<dbReference type="RefSeq" id="WP_256551258.1">
    <property type="nucleotide sequence ID" value="NZ_CP101751.1"/>
</dbReference>
<reference evidence="1" key="1">
    <citation type="submission" date="2022-07" db="EMBL/GenBank/DDBJ databases">
        <title>Isolation, identification, and degradation of a PFOSA degrading strain from sewage treatment plant.</title>
        <authorList>
            <person name="Zhang L."/>
            <person name="Huo Y."/>
        </authorList>
    </citation>
    <scope>NUCLEOTIDE SEQUENCE</scope>
    <source>
        <strain evidence="1">C1</strain>
    </source>
</reference>
<dbReference type="Proteomes" id="UP001059844">
    <property type="component" value="Chromosome"/>
</dbReference>
<organism evidence="1 2">
    <name type="scientific">Flavobacterium cerinum</name>
    <dbReference type="NCBI Taxonomy" id="2502784"/>
    <lineage>
        <taxon>Bacteria</taxon>
        <taxon>Pseudomonadati</taxon>
        <taxon>Bacteroidota</taxon>
        <taxon>Flavobacteriia</taxon>
        <taxon>Flavobacteriales</taxon>
        <taxon>Flavobacteriaceae</taxon>
        <taxon>Flavobacterium</taxon>
    </lineage>
</organism>
<dbReference type="EMBL" id="CP101751">
    <property type="protein sequence ID" value="UUC45565.1"/>
    <property type="molecule type" value="Genomic_DNA"/>
</dbReference>
<evidence type="ECO:0000313" key="2">
    <source>
        <dbReference type="Proteomes" id="UP001059844"/>
    </source>
</evidence>
<protein>
    <submittedName>
        <fullName evidence="1">Uncharacterized protein</fullName>
    </submittedName>
</protein>
<keyword evidence="2" id="KW-1185">Reference proteome</keyword>
<gene>
    <name evidence="1" type="ORF">NOX80_18335</name>
</gene>
<sequence length="101" mass="12245">MKELYHIRTKSQLYRLYASQMPEREIRAEINEIIRENRPKNTFPDRPHFARALRTIEVITFIDTNGTPDGYKLSEELQYKLNEYRKEVAEEKRKTFKNLKP</sequence>
<evidence type="ECO:0000313" key="1">
    <source>
        <dbReference type="EMBL" id="UUC45565.1"/>
    </source>
</evidence>
<name>A0ABY5IRZ1_9FLAO</name>